<dbReference type="Proteomes" id="UP000655751">
    <property type="component" value="Unassembled WGS sequence"/>
</dbReference>
<dbReference type="Pfam" id="PF13556">
    <property type="entry name" value="HTH_30"/>
    <property type="match status" value="1"/>
</dbReference>
<feature type="domain" description="PucR C-terminal helix-turn-helix" evidence="1">
    <location>
        <begin position="342"/>
        <end position="399"/>
    </location>
</feature>
<reference evidence="3" key="1">
    <citation type="submission" date="2020-11" db="EMBL/GenBank/DDBJ databases">
        <title>Nocardia NEAU-351.nov., a novel actinomycete isolated from the cow dung.</title>
        <authorList>
            <person name="Zhang X."/>
        </authorList>
    </citation>
    <scope>NUCLEOTIDE SEQUENCE</scope>
    <source>
        <strain evidence="3">NEAU-351</strain>
    </source>
</reference>
<dbReference type="AlphaFoldDB" id="A0A931IAC3"/>
<dbReference type="InterPro" id="IPR025736">
    <property type="entry name" value="PucR_C-HTH_dom"/>
</dbReference>
<evidence type="ECO:0000259" key="1">
    <source>
        <dbReference type="Pfam" id="PF13556"/>
    </source>
</evidence>
<proteinExistence type="predicted"/>
<accession>A0A931IAC3</accession>
<protein>
    <submittedName>
        <fullName evidence="3">Helix-turn-helix domain-containing protein</fullName>
    </submittedName>
</protein>
<gene>
    <name evidence="3" type="ORF">IT779_11815</name>
</gene>
<evidence type="ECO:0000259" key="2">
    <source>
        <dbReference type="Pfam" id="PF14361"/>
    </source>
</evidence>
<dbReference type="RefSeq" id="WP_196149317.1">
    <property type="nucleotide sequence ID" value="NZ_JADMLG010000004.1"/>
</dbReference>
<dbReference type="InterPro" id="IPR042070">
    <property type="entry name" value="PucR_C-HTH_sf"/>
</dbReference>
<feature type="domain" description="RsbT co-antagonist protein RsbRD N-terminal" evidence="2">
    <location>
        <begin position="29"/>
        <end position="162"/>
    </location>
</feature>
<evidence type="ECO:0000313" key="4">
    <source>
        <dbReference type="Proteomes" id="UP000655751"/>
    </source>
</evidence>
<name>A0A931IAC3_9NOCA</name>
<comment type="caution">
    <text evidence="3">The sequence shown here is derived from an EMBL/GenBank/DDBJ whole genome shotgun (WGS) entry which is preliminary data.</text>
</comment>
<dbReference type="PANTHER" id="PTHR33744:SF7">
    <property type="entry name" value="PUCR FAMILY TRANSCRIPTIONAL REGULATOR"/>
    <property type="match status" value="1"/>
</dbReference>
<organism evidence="3 4">
    <name type="scientific">Nocardia bovistercoris</name>
    <dbReference type="NCBI Taxonomy" id="2785916"/>
    <lineage>
        <taxon>Bacteria</taxon>
        <taxon>Bacillati</taxon>
        <taxon>Actinomycetota</taxon>
        <taxon>Actinomycetes</taxon>
        <taxon>Mycobacteriales</taxon>
        <taxon>Nocardiaceae</taxon>
        <taxon>Nocardia</taxon>
    </lineage>
</organism>
<dbReference type="Pfam" id="PF14361">
    <property type="entry name" value="RsbRD_N"/>
    <property type="match status" value="1"/>
</dbReference>
<sequence>MSVTVSTHQRPAVCGRPSTAMPRAVSTAADRMVACFMDALAGEVTSELARAAVPAVTEHFLDCANRVAAGRDRPEGFPHLERTAERWARANVALELVLHAVHAGFKTGIDLLCRPPDRISEPGAIDGLGARLQLVVDLLDRSTTAVTMAYVRNMRADAQPHHTAAHTLVSALLSGHATSAQARECGITMAASYTVLAVHIPPPQSNPGNVVVARRALRRVQAELATRYQGRALALLSVDGGTVLLPRPEHDDDGDDLDELIAKLSEAGRIPVLAATLTAERGDIPEAAEHAHQLLDSVTRLGYPSGVYRFDHMALEVQLSRPGPARDSLAALLAPLDGHPELTELLRIHLGNNMNRQSTAKHFEIHANTVDNRLKRITELTGLDPVTGDGAWMLRSALIARGRAPGLPPLPAST</sequence>
<dbReference type="InterPro" id="IPR025751">
    <property type="entry name" value="RsbRD_N_dom"/>
</dbReference>
<dbReference type="EMBL" id="JADMLG010000004">
    <property type="protein sequence ID" value="MBH0776971.1"/>
    <property type="molecule type" value="Genomic_DNA"/>
</dbReference>
<dbReference type="InterPro" id="IPR051448">
    <property type="entry name" value="CdaR-like_regulators"/>
</dbReference>
<evidence type="ECO:0000313" key="3">
    <source>
        <dbReference type="EMBL" id="MBH0776971.1"/>
    </source>
</evidence>
<dbReference type="Gene3D" id="1.10.10.2840">
    <property type="entry name" value="PucR C-terminal helix-turn-helix domain"/>
    <property type="match status" value="1"/>
</dbReference>
<keyword evidence="4" id="KW-1185">Reference proteome</keyword>
<dbReference type="PANTHER" id="PTHR33744">
    <property type="entry name" value="CARBOHYDRATE DIACID REGULATOR"/>
    <property type="match status" value="1"/>
</dbReference>